<gene>
    <name evidence="2" type="ORF">S12H4_19187</name>
</gene>
<dbReference type="InterPro" id="IPR029063">
    <property type="entry name" value="SAM-dependent_MTases_sf"/>
</dbReference>
<proteinExistence type="predicted"/>
<protein>
    <recommendedName>
        <fullName evidence="1">Methyltransferase type 11 domain-containing protein</fullName>
    </recommendedName>
</protein>
<dbReference type="CDD" id="cd02440">
    <property type="entry name" value="AdoMet_MTases"/>
    <property type="match status" value="1"/>
</dbReference>
<dbReference type="EMBL" id="BARW01009561">
    <property type="protein sequence ID" value="GAI82017.1"/>
    <property type="molecule type" value="Genomic_DNA"/>
</dbReference>
<dbReference type="InterPro" id="IPR013216">
    <property type="entry name" value="Methyltransf_11"/>
</dbReference>
<evidence type="ECO:0000259" key="1">
    <source>
        <dbReference type="Pfam" id="PF08241"/>
    </source>
</evidence>
<dbReference type="SUPFAM" id="SSF53335">
    <property type="entry name" value="S-adenosyl-L-methionine-dependent methyltransferases"/>
    <property type="match status" value="1"/>
</dbReference>
<reference evidence="2" key="1">
    <citation type="journal article" date="2014" name="Front. Microbiol.">
        <title>High frequency of phylogenetically diverse reductive dehalogenase-homologous genes in deep subseafloor sedimentary metagenomes.</title>
        <authorList>
            <person name="Kawai M."/>
            <person name="Futagami T."/>
            <person name="Toyoda A."/>
            <person name="Takaki Y."/>
            <person name="Nishi S."/>
            <person name="Hori S."/>
            <person name="Arai W."/>
            <person name="Tsubouchi T."/>
            <person name="Morono Y."/>
            <person name="Uchiyama I."/>
            <person name="Ito T."/>
            <person name="Fujiyama A."/>
            <person name="Inagaki F."/>
            <person name="Takami H."/>
        </authorList>
    </citation>
    <scope>NUCLEOTIDE SEQUENCE</scope>
    <source>
        <strain evidence="2">Expedition CK06-06</strain>
    </source>
</reference>
<evidence type="ECO:0000313" key="2">
    <source>
        <dbReference type="EMBL" id="GAI82017.1"/>
    </source>
</evidence>
<sequence>MRRLNMGCQLDKKPQDEGWVNIDCRPECEPDLVHDLVYPLPYEDNSVDEILAKDILEHLSWRKVPDVLKDWLRVLKPGGEIYIQTPDLAMIAHYILIGKLWTWKQISYWIYGEQNVKENGHMSGFTTPTLARLITEVGFRIKEANKGGTNIMLWAVKPQQPEE</sequence>
<organism evidence="2">
    <name type="scientific">marine sediment metagenome</name>
    <dbReference type="NCBI Taxonomy" id="412755"/>
    <lineage>
        <taxon>unclassified sequences</taxon>
        <taxon>metagenomes</taxon>
        <taxon>ecological metagenomes</taxon>
    </lineage>
</organism>
<dbReference type="AlphaFoldDB" id="X1RMR7"/>
<dbReference type="Gene3D" id="3.40.50.150">
    <property type="entry name" value="Vaccinia Virus protein VP39"/>
    <property type="match status" value="1"/>
</dbReference>
<comment type="caution">
    <text evidence="2">The sequence shown here is derived from an EMBL/GenBank/DDBJ whole genome shotgun (WGS) entry which is preliminary data.</text>
</comment>
<accession>X1RMR7</accession>
<dbReference type="GO" id="GO:0008757">
    <property type="term" value="F:S-adenosylmethionine-dependent methyltransferase activity"/>
    <property type="evidence" value="ECO:0007669"/>
    <property type="project" value="InterPro"/>
</dbReference>
<dbReference type="Pfam" id="PF08241">
    <property type="entry name" value="Methyltransf_11"/>
    <property type="match status" value="1"/>
</dbReference>
<name>X1RMR7_9ZZZZ</name>
<feature type="domain" description="Methyltransferase type 11" evidence="1">
    <location>
        <begin position="31"/>
        <end position="83"/>
    </location>
</feature>